<evidence type="ECO:0000313" key="2">
    <source>
        <dbReference type="Proteomes" id="UP000254720"/>
    </source>
</evidence>
<dbReference type="RefSeq" id="WP_114834982.1">
    <property type="nucleotide sequence ID" value="NZ_LR699117.1"/>
</dbReference>
<proteinExistence type="predicted"/>
<sequence length="111" mass="12903">MSSKVKISFVLPEGLQKDLRERIVLDGYSLKGKSQWVAEAVEQLFQLDDFMDLVKVNDVMQGGFEKFESVLIDRKLKMQLDESVIQVRRKYPEIDGVQSRIMRTAILQRLL</sequence>
<accession>A0A370GGL1</accession>
<name>A0A370GGL1_9COXI</name>
<reference evidence="1 2" key="1">
    <citation type="submission" date="2018-07" db="EMBL/GenBank/DDBJ databases">
        <title>Genomic Encyclopedia of Type Strains, Phase IV (KMG-IV): sequencing the most valuable type-strain genomes for metagenomic binning, comparative biology and taxonomic classification.</title>
        <authorList>
            <person name="Goeker M."/>
        </authorList>
    </citation>
    <scope>NUCLEOTIDE SEQUENCE [LARGE SCALE GENOMIC DNA]</scope>
    <source>
        <strain evidence="1 2">DSM 16500</strain>
    </source>
</reference>
<dbReference type="EMBL" id="QQAX01000021">
    <property type="protein sequence ID" value="RDI41103.1"/>
    <property type="molecule type" value="Genomic_DNA"/>
</dbReference>
<comment type="caution">
    <text evidence="1">The sequence shown here is derived from an EMBL/GenBank/DDBJ whole genome shotgun (WGS) entry which is preliminary data.</text>
</comment>
<protein>
    <submittedName>
        <fullName evidence="1">Uncharacterized protein</fullName>
    </submittedName>
</protein>
<dbReference type="OrthoDB" id="5571792at2"/>
<organism evidence="1 2">
    <name type="scientific">Aquicella lusitana</name>
    <dbReference type="NCBI Taxonomy" id="254246"/>
    <lineage>
        <taxon>Bacteria</taxon>
        <taxon>Pseudomonadati</taxon>
        <taxon>Pseudomonadota</taxon>
        <taxon>Gammaproteobacteria</taxon>
        <taxon>Legionellales</taxon>
        <taxon>Coxiellaceae</taxon>
        <taxon>Aquicella</taxon>
    </lineage>
</organism>
<dbReference type="Proteomes" id="UP000254720">
    <property type="component" value="Unassembled WGS sequence"/>
</dbReference>
<gene>
    <name evidence="1" type="ORF">C8D86_1211</name>
</gene>
<keyword evidence="2" id="KW-1185">Reference proteome</keyword>
<dbReference type="AlphaFoldDB" id="A0A370GGL1"/>
<evidence type="ECO:0000313" key="1">
    <source>
        <dbReference type="EMBL" id="RDI41103.1"/>
    </source>
</evidence>